<keyword evidence="1" id="KW-0378">Hydrolase</keyword>
<accession>A0A1T5CA68</accession>
<gene>
    <name evidence="1" type="ORF">SAMN06295937_100981</name>
</gene>
<sequence>MVADGRGAAMSEAWCDLGTPRAGGVLLIGDHASNHVPLDIDLGIDPALLETHIAIDIGVAEVAALLVEKGAIDAAILGGVSRLVVDCNRDEDAPGTIPIVSDGHAIPGNALTPAAREARLARIFRPYHAHIAKVIAAARPAMILSLHSFTPELASDPEQSRPWDAGVLYNADDRLAGPVIAALASEGLLVGDQQPYSGRLLNATMNRHAEANAIPYVGIEMRQDLVGDAAGQARFADLLTRTLRKAALKLPA</sequence>
<organism evidence="1 2">
    <name type="scientific">Sphingopyxis flava</name>
    <dbReference type="NCBI Taxonomy" id="1507287"/>
    <lineage>
        <taxon>Bacteria</taxon>
        <taxon>Pseudomonadati</taxon>
        <taxon>Pseudomonadota</taxon>
        <taxon>Alphaproteobacteria</taxon>
        <taxon>Sphingomonadales</taxon>
        <taxon>Sphingomonadaceae</taxon>
        <taxon>Sphingopyxis</taxon>
    </lineage>
</organism>
<dbReference type="PIRSF" id="PIRSF029730">
    <property type="entry name" value="UCP029730"/>
    <property type="match status" value="1"/>
</dbReference>
<dbReference type="EMBL" id="FUYP01000009">
    <property type="protein sequence ID" value="SKB56273.1"/>
    <property type="molecule type" value="Genomic_DNA"/>
</dbReference>
<proteinExistence type="predicted"/>
<keyword evidence="2" id="KW-1185">Reference proteome</keyword>
<dbReference type="InterPro" id="IPR011227">
    <property type="entry name" value="UCP029730"/>
</dbReference>
<evidence type="ECO:0000313" key="2">
    <source>
        <dbReference type="Proteomes" id="UP000190044"/>
    </source>
</evidence>
<dbReference type="GO" id="GO:0016787">
    <property type="term" value="F:hydrolase activity"/>
    <property type="evidence" value="ECO:0007669"/>
    <property type="project" value="UniProtKB-KW"/>
</dbReference>
<reference evidence="2" key="1">
    <citation type="submission" date="2017-02" db="EMBL/GenBank/DDBJ databases">
        <authorList>
            <person name="Varghese N."/>
            <person name="Submissions S."/>
        </authorList>
    </citation>
    <scope>NUCLEOTIDE SEQUENCE [LARGE SCALE GENOMIC DNA]</scope>
    <source>
        <strain evidence="2">R11H</strain>
    </source>
</reference>
<protein>
    <submittedName>
        <fullName evidence="1">Predicted N-formylglutamate amidohydrolase</fullName>
    </submittedName>
</protein>
<dbReference type="SUPFAM" id="SSF53187">
    <property type="entry name" value="Zn-dependent exopeptidases"/>
    <property type="match status" value="1"/>
</dbReference>
<dbReference type="Proteomes" id="UP000190044">
    <property type="component" value="Unassembled WGS sequence"/>
</dbReference>
<dbReference type="Gene3D" id="3.40.630.40">
    <property type="entry name" value="Zn-dependent exopeptidases"/>
    <property type="match status" value="1"/>
</dbReference>
<evidence type="ECO:0000313" key="1">
    <source>
        <dbReference type="EMBL" id="SKB56273.1"/>
    </source>
</evidence>
<dbReference type="InterPro" id="IPR007709">
    <property type="entry name" value="N-FG_amidohydro"/>
</dbReference>
<dbReference type="Pfam" id="PF05013">
    <property type="entry name" value="FGase"/>
    <property type="match status" value="1"/>
</dbReference>
<name>A0A1T5CA68_9SPHN</name>
<dbReference type="AlphaFoldDB" id="A0A1T5CA68"/>